<feature type="signal peptide" evidence="3">
    <location>
        <begin position="1"/>
        <end position="19"/>
    </location>
</feature>
<dbReference type="InterPro" id="IPR027443">
    <property type="entry name" value="IPNS-like_sf"/>
</dbReference>
<evidence type="ECO:0000313" key="5">
    <source>
        <dbReference type="EMBL" id="KAJ8599892.1"/>
    </source>
</evidence>
<keyword evidence="3" id="KW-0732">Signal</keyword>
<dbReference type="InterPro" id="IPR007803">
    <property type="entry name" value="Asp/Arg/Pro-Hydrxlase"/>
</dbReference>
<organism evidence="5 6">
    <name type="scientific">Chrysophaeum taylorii</name>
    <dbReference type="NCBI Taxonomy" id="2483200"/>
    <lineage>
        <taxon>Eukaryota</taxon>
        <taxon>Sar</taxon>
        <taxon>Stramenopiles</taxon>
        <taxon>Ochrophyta</taxon>
        <taxon>Pelagophyceae</taxon>
        <taxon>Pelagomonadales</taxon>
        <taxon>Pelagomonadaceae</taxon>
        <taxon>Chrysophaeum</taxon>
    </lineage>
</organism>
<accession>A0AAD7XG12</accession>
<feature type="region of interest" description="Disordered" evidence="2">
    <location>
        <begin position="345"/>
        <end position="374"/>
    </location>
</feature>
<evidence type="ECO:0000256" key="2">
    <source>
        <dbReference type="SAM" id="MobiDB-lite"/>
    </source>
</evidence>
<feature type="domain" description="Aspartyl/asparaginy/proline hydroxylase" evidence="4">
    <location>
        <begin position="137"/>
        <end position="282"/>
    </location>
</feature>
<protein>
    <recommendedName>
        <fullName evidence="4">Aspartyl/asparaginy/proline hydroxylase domain-containing protein</fullName>
    </recommendedName>
</protein>
<dbReference type="Gene3D" id="2.60.120.330">
    <property type="entry name" value="B-lactam Antibiotic, Isopenicillin N Synthase, Chain"/>
    <property type="match status" value="1"/>
</dbReference>
<keyword evidence="6" id="KW-1185">Reference proteome</keyword>
<dbReference type="AlphaFoldDB" id="A0AAD7XG12"/>
<comment type="similarity">
    <text evidence="1">Belongs to the aspartyl/asparaginyl beta-hydroxylase family.</text>
</comment>
<dbReference type="Proteomes" id="UP001230188">
    <property type="component" value="Unassembled WGS sequence"/>
</dbReference>
<comment type="caution">
    <text evidence="5">The sequence shown here is derived from an EMBL/GenBank/DDBJ whole genome shotgun (WGS) entry which is preliminary data.</text>
</comment>
<name>A0AAD7XG12_9STRA</name>
<evidence type="ECO:0000256" key="1">
    <source>
        <dbReference type="ARBA" id="ARBA00007730"/>
    </source>
</evidence>
<reference evidence="5" key="1">
    <citation type="submission" date="2023-01" db="EMBL/GenBank/DDBJ databases">
        <title>Metagenome sequencing of chrysophaentin producing Chrysophaeum taylorii.</title>
        <authorList>
            <person name="Davison J."/>
            <person name="Bewley C."/>
        </authorList>
    </citation>
    <scope>NUCLEOTIDE SEQUENCE</scope>
    <source>
        <strain evidence="5">NIES-1699</strain>
    </source>
</reference>
<gene>
    <name evidence="5" type="ORF">CTAYLR_002803</name>
</gene>
<sequence>MNPTDKFAVMLVLLPAAGALSLGYSTSVYYNQRSQSLGLDEAAFGSPKFWADVDRNIPGWQSELERFRGFCENLRTKPPGKDVFLANGQQVLAQYVYPGIDDKDGSTPPRRAYPADDYLELRELRERLEHDVAPVAQRELRTLLEARPLVDDDDSRDDSGDTWHRAAWYGWQFMSLRGARQWMPETASALRAAMGGARRLGPAHRFVGLARQKARCRGLSHSDGRNYMLSTLTPVAAPTGKCGIVVNGTSAPIATGGPAVILDNTFPHHVYNDADEDRFCIIAEHPALAPVEREALATLFALKDRFTVLELQLAPWGYNDDDLGAALRSGAVYGLDYWKEIGRAPDDRRASPSALTKKRRSRGKGFGGKRTATR</sequence>
<feature type="chain" id="PRO_5042192232" description="Aspartyl/asparaginy/proline hydroxylase domain-containing protein" evidence="3">
    <location>
        <begin position="20"/>
        <end position="374"/>
    </location>
</feature>
<dbReference type="Pfam" id="PF05118">
    <property type="entry name" value="Asp_Arg_Hydrox"/>
    <property type="match status" value="1"/>
</dbReference>
<dbReference type="EMBL" id="JAQMWT010000533">
    <property type="protein sequence ID" value="KAJ8599892.1"/>
    <property type="molecule type" value="Genomic_DNA"/>
</dbReference>
<evidence type="ECO:0000313" key="6">
    <source>
        <dbReference type="Proteomes" id="UP001230188"/>
    </source>
</evidence>
<proteinExistence type="inferred from homology"/>
<evidence type="ECO:0000256" key="3">
    <source>
        <dbReference type="SAM" id="SignalP"/>
    </source>
</evidence>
<evidence type="ECO:0000259" key="4">
    <source>
        <dbReference type="Pfam" id="PF05118"/>
    </source>
</evidence>